<dbReference type="AlphaFoldDB" id="A0A1M5CDP3"/>
<dbReference type="SUPFAM" id="SSF103481">
    <property type="entry name" value="Multidrug resistance efflux transporter EmrE"/>
    <property type="match status" value="2"/>
</dbReference>
<feature type="transmembrane region" description="Helical" evidence="2">
    <location>
        <begin position="236"/>
        <end position="258"/>
    </location>
</feature>
<dbReference type="Proteomes" id="UP000184148">
    <property type="component" value="Unassembled WGS sequence"/>
</dbReference>
<evidence type="ECO:0000256" key="1">
    <source>
        <dbReference type="ARBA" id="ARBA00007362"/>
    </source>
</evidence>
<feature type="transmembrane region" description="Helical" evidence="2">
    <location>
        <begin position="57"/>
        <end position="79"/>
    </location>
</feature>
<dbReference type="STRING" id="1121429.SAMN02745133_02891"/>
<feature type="transmembrane region" description="Helical" evidence="2">
    <location>
        <begin position="175"/>
        <end position="193"/>
    </location>
</feature>
<protein>
    <submittedName>
        <fullName evidence="4">Permease of the drug/metabolite transporter (DMT) superfamily</fullName>
    </submittedName>
</protein>
<keyword evidence="2" id="KW-0812">Transmembrane</keyword>
<feature type="transmembrane region" description="Helical" evidence="2">
    <location>
        <begin position="117"/>
        <end position="139"/>
    </location>
</feature>
<feature type="transmembrane region" description="Helical" evidence="2">
    <location>
        <begin position="265"/>
        <end position="286"/>
    </location>
</feature>
<keyword evidence="2" id="KW-1133">Transmembrane helix</keyword>
<feature type="transmembrane region" description="Helical" evidence="2">
    <location>
        <begin position="292"/>
        <end position="308"/>
    </location>
</feature>
<reference evidence="5" key="1">
    <citation type="submission" date="2016-11" db="EMBL/GenBank/DDBJ databases">
        <authorList>
            <person name="Varghese N."/>
            <person name="Submissions S."/>
        </authorList>
    </citation>
    <scope>NUCLEOTIDE SEQUENCE [LARGE SCALE GENOMIC DNA]</scope>
    <source>
        <strain evidence="5">DSM 12395</strain>
    </source>
</reference>
<feature type="transmembrane region" description="Helical" evidence="2">
    <location>
        <begin position="146"/>
        <end position="163"/>
    </location>
</feature>
<dbReference type="EMBL" id="FQUY01000031">
    <property type="protein sequence ID" value="SHF52839.1"/>
    <property type="molecule type" value="Genomic_DNA"/>
</dbReference>
<feature type="transmembrane region" description="Helical" evidence="2">
    <location>
        <begin position="205"/>
        <end position="224"/>
    </location>
</feature>
<organism evidence="4 5">
    <name type="scientific">Desulforamulus putei DSM 12395</name>
    <dbReference type="NCBI Taxonomy" id="1121429"/>
    <lineage>
        <taxon>Bacteria</taxon>
        <taxon>Bacillati</taxon>
        <taxon>Bacillota</taxon>
        <taxon>Clostridia</taxon>
        <taxon>Eubacteriales</taxon>
        <taxon>Peptococcaceae</taxon>
        <taxon>Desulforamulus</taxon>
    </lineage>
</organism>
<sequence length="325" mass="35361">MQEITNPLKKSILSGKWGVVMQRSEQPIMNPYLVVLLGVLAVGFSSIFTKLAEAPPLIIAAYRLGFTVLIIAAPTYFTGRRELRNISKKDLAFACLSGVFLALHFAVWISSLHYTSVASSTVLVAMQPLFVITGGYFFYRERINKVGLLGAALALAGSVIIGINDFQIGGQALRGDLLAFAGAVFVACYVLIGRNLRARMSLLPYTFLVYGAATIVLVVLNIFYGSSFYPYPTMTWVWFVCLAVFPTIFGHSLFNWALKYVKAAVVSVSTLGEPVGATILACFIFGEIPSPLQLAGGGIILAGLYLFINSQRKAEPLVYSIQEAR</sequence>
<evidence type="ECO:0000313" key="5">
    <source>
        <dbReference type="Proteomes" id="UP000184148"/>
    </source>
</evidence>
<feature type="transmembrane region" description="Helical" evidence="2">
    <location>
        <begin position="91"/>
        <end position="111"/>
    </location>
</feature>
<dbReference type="PANTHER" id="PTHR22911">
    <property type="entry name" value="ACYL-MALONYL CONDENSING ENZYME-RELATED"/>
    <property type="match status" value="1"/>
</dbReference>
<dbReference type="InterPro" id="IPR037185">
    <property type="entry name" value="EmrE-like"/>
</dbReference>
<feature type="domain" description="EamA" evidence="3">
    <location>
        <begin position="174"/>
        <end position="307"/>
    </location>
</feature>
<keyword evidence="2" id="KW-0472">Membrane</keyword>
<proteinExistence type="inferred from homology"/>
<dbReference type="GO" id="GO:0016020">
    <property type="term" value="C:membrane"/>
    <property type="evidence" value="ECO:0007669"/>
    <property type="project" value="InterPro"/>
</dbReference>
<gene>
    <name evidence="4" type="ORF">SAMN02745133_02891</name>
</gene>
<accession>A0A1M5CDP3</accession>
<dbReference type="PANTHER" id="PTHR22911:SF76">
    <property type="entry name" value="EAMA DOMAIN-CONTAINING PROTEIN"/>
    <property type="match status" value="1"/>
</dbReference>
<dbReference type="InterPro" id="IPR000620">
    <property type="entry name" value="EamA_dom"/>
</dbReference>
<comment type="similarity">
    <text evidence="1">Belongs to the EamA transporter family.</text>
</comment>
<keyword evidence="5" id="KW-1185">Reference proteome</keyword>
<evidence type="ECO:0000256" key="2">
    <source>
        <dbReference type="SAM" id="Phobius"/>
    </source>
</evidence>
<feature type="domain" description="EamA" evidence="3">
    <location>
        <begin position="32"/>
        <end position="161"/>
    </location>
</feature>
<evidence type="ECO:0000313" key="4">
    <source>
        <dbReference type="EMBL" id="SHF52839.1"/>
    </source>
</evidence>
<dbReference type="Pfam" id="PF00892">
    <property type="entry name" value="EamA"/>
    <property type="match status" value="2"/>
</dbReference>
<name>A0A1M5CDP3_9FIRM</name>
<feature type="transmembrane region" description="Helical" evidence="2">
    <location>
        <begin position="31"/>
        <end position="51"/>
    </location>
</feature>
<evidence type="ECO:0000259" key="3">
    <source>
        <dbReference type="Pfam" id="PF00892"/>
    </source>
</evidence>